<dbReference type="Pfam" id="PF00753">
    <property type="entry name" value="Lactamase_B"/>
    <property type="match status" value="1"/>
</dbReference>
<dbReference type="RefSeq" id="WP_379069905.1">
    <property type="nucleotide sequence ID" value="NZ_JBHTIT010000001.1"/>
</dbReference>
<organism evidence="2 3">
    <name type="scientific">Paraperlucidibaca wandonensis</name>
    <dbReference type="NCBI Taxonomy" id="1268273"/>
    <lineage>
        <taxon>Bacteria</taxon>
        <taxon>Pseudomonadati</taxon>
        <taxon>Pseudomonadota</taxon>
        <taxon>Gammaproteobacteria</taxon>
        <taxon>Moraxellales</taxon>
        <taxon>Moraxellaceae</taxon>
        <taxon>Paraperlucidibaca</taxon>
    </lineage>
</organism>
<dbReference type="Gene3D" id="1.10.10.10">
    <property type="entry name" value="Winged helix-like DNA-binding domain superfamily/Winged helix DNA-binding domain"/>
    <property type="match status" value="1"/>
</dbReference>
<evidence type="ECO:0000313" key="2">
    <source>
        <dbReference type="EMBL" id="MFD0949853.1"/>
    </source>
</evidence>
<dbReference type="Proteomes" id="UP001597044">
    <property type="component" value="Unassembled WGS sequence"/>
</dbReference>
<accession>A0ABW3HEM1</accession>
<protein>
    <submittedName>
        <fullName evidence="2">MBL fold metallo-hydrolase</fullName>
    </submittedName>
</protein>
<feature type="domain" description="Metallo-beta-lactamase" evidence="1">
    <location>
        <begin position="38"/>
        <end position="205"/>
    </location>
</feature>
<dbReference type="PANTHER" id="PTHR23131:SF0">
    <property type="entry name" value="ENDORIBONUCLEASE LACTB2"/>
    <property type="match status" value="1"/>
</dbReference>
<gene>
    <name evidence="2" type="ORF">ACFQ0F_05545</name>
</gene>
<dbReference type="CDD" id="cd16278">
    <property type="entry name" value="metallo-hydrolase-like_MBL-fold"/>
    <property type="match status" value="1"/>
</dbReference>
<dbReference type="InterPro" id="IPR036866">
    <property type="entry name" value="RibonucZ/Hydroxyglut_hydro"/>
</dbReference>
<reference evidence="3" key="1">
    <citation type="journal article" date="2019" name="Int. J. Syst. Evol. Microbiol.">
        <title>The Global Catalogue of Microorganisms (GCM) 10K type strain sequencing project: providing services to taxonomists for standard genome sequencing and annotation.</title>
        <authorList>
            <consortium name="The Broad Institute Genomics Platform"/>
            <consortium name="The Broad Institute Genome Sequencing Center for Infectious Disease"/>
            <person name="Wu L."/>
            <person name="Ma J."/>
        </authorList>
    </citation>
    <scope>NUCLEOTIDE SEQUENCE [LARGE SCALE GENOMIC DNA]</scope>
    <source>
        <strain evidence="3">CCUG 63419</strain>
    </source>
</reference>
<dbReference type="SMART" id="SM00849">
    <property type="entry name" value="Lactamase_B"/>
    <property type="match status" value="1"/>
</dbReference>
<dbReference type="PANTHER" id="PTHR23131">
    <property type="entry name" value="ENDORIBONUCLEASE LACTB2"/>
    <property type="match status" value="1"/>
</dbReference>
<evidence type="ECO:0000313" key="3">
    <source>
        <dbReference type="Proteomes" id="UP001597044"/>
    </source>
</evidence>
<dbReference type="Gene3D" id="3.60.15.10">
    <property type="entry name" value="Ribonuclease Z/Hydroxyacylglutathione hydrolase-like"/>
    <property type="match status" value="1"/>
</dbReference>
<dbReference type="EMBL" id="JBHTIT010000001">
    <property type="protein sequence ID" value="MFD0949853.1"/>
    <property type="molecule type" value="Genomic_DNA"/>
</dbReference>
<sequence length="289" mass="31364">MVLADATTLPIIADSHQRLSARVWRITAANPSIMTGPGTNTYLLIGQSCVAMVDPGPADDAHLTAMLAAIAEAGLALTHILLTHTHRDHSPGTQALVAATGARVCGMPPLAEDPSQDRDTVIEEIWADGYRFQELGWPLEVIHTPGHVENHLCFHCPDEQWVITGDHIIQGSTVVIIPPHGRLGDYVRSLNKLLDRGIEYLLPGHGTVMANAEAVVAGTVAHRLQRENKVIAALAKHPPASLADWVPIVYDDVSPHLHPIARFSLWAHLLKLAEDGVVTEIDGIWQQVR</sequence>
<keyword evidence="3" id="KW-1185">Reference proteome</keyword>
<dbReference type="InterPro" id="IPR036388">
    <property type="entry name" value="WH-like_DNA-bd_sf"/>
</dbReference>
<dbReference type="SUPFAM" id="SSF56281">
    <property type="entry name" value="Metallo-hydrolase/oxidoreductase"/>
    <property type="match status" value="1"/>
</dbReference>
<name>A0ABW3HEM1_9GAMM</name>
<dbReference type="InterPro" id="IPR041516">
    <property type="entry name" value="LACTB2_WH"/>
</dbReference>
<proteinExistence type="predicted"/>
<comment type="caution">
    <text evidence="2">The sequence shown here is derived from an EMBL/GenBank/DDBJ whole genome shotgun (WGS) entry which is preliminary data.</text>
</comment>
<dbReference type="Pfam" id="PF17778">
    <property type="entry name" value="WHD_BLACT"/>
    <property type="match status" value="1"/>
</dbReference>
<dbReference type="InterPro" id="IPR050662">
    <property type="entry name" value="Sec-metab_biosynth-thioest"/>
</dbReference>
<dbReference type="InterPro" id="IPR001279">
    <property type="entry name" value="Metallo-B-lactamas"/>
</dbReference>
<evidence type="ECO:0000259" key="1">
    <source>
        <dbReference type="SMART" id="SM00849"/>
    </source>
</evidence>